<organism evidence="5 6">
    <name type="scientific">Mycobacterium helveticum</name>
    <dbReference type="NCBI Taxonomy" id="2592811"/>
    <lineage>
        <taxon>Bacteria</taxon>
        <taxon>Bacillati</taxon>
        <taxon>Actinomycetota</taxon>
        <taxon>Actinomycetes</taxon>
        <taxon>Mycobacteriales</taxon>
        <taxon>Mycobacteriaceae</taxon>
        <taxon>Mycobacterium</taxon>
    </lineage>
</organism>
<feature type="domain" description="Glycosyl transferase family 1" evidence="3">
    <location>
        <begin position="198"/>
        <end position="343"/>
    </location>
</feature>
<dbReference type="Proteomes" id="UP000320513">
    <property type="component" value="Unassembled WGS sequence"/>
</dbReference>
<evidence type="ECO:0000259" key="3">
    <source>
        <dbReference type="Pfam" id="PF00534"/>
    </source>
</evidence>
<dbReference type="OrthoDB" id="5242526at2"/>
<dbReference type="SUPFAM" id="SSF53756">
    <property type="entry name" value="UDP-Glycosyltransferase/glycogen phosphorylase"/>
    <property type="match status" value="1"/>
</dbReference>
<proteinExistence type="predicted"/>
<sequence length="381" mass="41409">MRVVQVANFYGPRSGGLRTAVDRLGAEYCANGHEVFLIVPGSSAERTLLPTGVIRITLPARLIPLTGGYRAVLPGPVKALLEALEPDALEVSDRLTLRPLGRWGRVHGARTVMISHERLDRLVGQILPRRPAQKFADFANRRTAADYDTVVCTTGFAREEFDRIGASNTVTVPLGVDLQTFHPRRHSHLVRRRWAAPQQILLVHCGRLSVEKRVDRSIDALGTLHHAGVDARLLVVGEGPLRARLERQAARLPIDFTGFVNDRHTVAGLLASADVTLAPGPHETFGLAALESLACGTPAVVSRTSALTEIVTPDSGALADNDPRAIAHAVGVIVRRPEFHRRSSARRRAEDFTWQRAAAGMLASLDTRGGAGRDRDSERTA</sequence>
<keyword evidence="2 5" id="KW-0808">Transferase</keyword>
<evidence type="ECO:0000256" key="1">
    <source>
        <dbReference type="ARBA" id="ARBA00022676"/>
    </source>
</evidence>
<dbReference type="GO" id="GO:1903509">
    <property type="term" value="P:liposaccharide metabolic process"/>
    <property type="evidence" value="ECO:0007669"/>
    <property type="project" value="UniProtKB-ARBA"/>
</dbReference>
<dbReference type="Pfam" id="PF13579">
    <property type="entry name" value="Glyco_trans_4_4"/>
    <property type="match status" value="1"/>
</dbReference>
<accession>A0A557XR50</accession>
<dbReference type="GO" id="GO:1901137">
    <property type="term" value="P:carbohydrate derivative biosynthetic process"/>
    <property type="evidence" value="ECO:0007669"/>
    <property type="project" value="UniProtKB-ARBA"/>
</dbReference>
<feature type="domain" description="Glycosyltransferase subfamily 4-like N-terminal" evidence="4">
    <location>
        <begin position="15"/>
        <end position="175"/>
    </location>
</feature>
<dbReference type="EMBL" id="VMQU01000054">
    <property type="protein sequence ID" value="TVS88407.1"/>
    <property type="molecule type" value="Genomic_DNA"/>
</dbReference>
<dbReference type="GO" id="GO:0008610">
    <property type="term" value="P:lipid biosynthetic process"/>
    <property type="evidence" value="ECO:0007669"/>
    <property type="project" value="UniProtKB-ARBA"/>
</dbReference>
<dbReference type="Gene3D" id="3.40.50.2000">
    <property type="entry name" value="Glycogen Phosphorylase B"/>
    <property type="match status" value="2"/>
</dbReference>
<keyword evidence="1" id="KW-0328">Glycosyltransferase</keyword>
<name>A0A557XR50_9MYCO</name>
<evidence type="ECO:0000259" key="4">
    <source>
        <dbReference type="Pfam" id="PF13579"/>
    </source>
</evidence>
<dbReference type="InterPro" id="IPR028098">
    <property type="entry name" value="Glyco_trans_4-like_N"/>
</dbReference>
<dbReference type="InterPro" id="IPR050194">
    <property type="entry name" value="Glycosyltransferase_grp1"/>
</dbReference>
<gene>
    <name evidence="5" type="ORF">FPZ47_14085</name>
</gene>
<dbReference type="PANTHER" id="PTHR45947">
    <property type="entry name" value="SULFOQUINOVOSYL TRANSFERASE SQD2"/>
    <property type="match status" value="1"/>
</dbReference>
<protein>
    <submittedName>
        <fullName evidence="5">Glycosyltransferase family 1 protein</fullName>
    </submittedName>
</protein>
<evidence type="ECO:0000313" key="5">
    <source>
        <dbReference type="EMBL" id="TVS88407.1"/>
    </source>
</evidence>
<evidence type="ECO:0000256" key="2">
    <source>
        <dbReference type="ARBA" id="ARBA00022679"/>
    </source>
</evidence>
<dbReference type="AlphaFoldDB" id="A0A557XR50"/>
<keyword evidence="6" id="KW-1185">Reference proteome</keyword>
<reference evidence="5 6" key="1">
    <citation type="submission" date="2019-07" db="EMBL/GenBank/DDBJ databases">
        <title>New Mycobacterium species.</title>
        <authorList>
            <person name="Tortoli E."/>
            <person name="Ghielmetti G."/>
            <person name="Friedel U."/>
            <person name="Trovato A."/>
        </authorList>
    </citation>
    <scope>NUCLEOTIDE SEQUENCE [LARGE SCALE GENOMIC DNA]</scope>
    <source>
        <strain evidence="5 6">16-83</strain>
    </source>
</reference>
<dbReference type="GO" id="GO:0016757">
    <property type="term" value="F:glycosyltransferase activity"/>
    <property type="evidence" value="ECO:0007669"/>
    <property type="project" value="UniProtKB-KW"/>
</dbReference>
<comment type="caution">
    <text evidence="5">The sequence shown here is derived from an EMBL/GenBank/DDBJ whole genome shotgun (WGS) entry which is preliminary data.</text>
</comment>
<evidence type="ECO:0000313" key="6">
    <source>
        <dbReference type="Proteomes" id="UP000320513"/>
    </source>
</evidence>
<dbReference type="Pfam" id="PF00534">
    <property type="entry name" value="Glycos_transf_1"/>
    <property type="match status" value="1"/>
</dbReference>
<dbReference type="InterPro" id="IPR001296">
    <property type="entry name" value="Glyco_trans_1"/>
</dbReference>
<dbReference type="RefSeq" id="WP_144952116.1">
    <property type="nucleotide sequence ID" value="NZ_VMQU01000054.1"/>
</dbReference>
<dbReference type="PANTHER" id="PTHR45947:SF3">
    <property type="entry name" value="SULFOQUINOVOSYL TRANSFERASE SQD2"/>
    <property type="match status" value="1"/>
</dbReference>